<protein>
    <submittedName>
        <fullName evidence="2">Uncharacterized protein</fullName>
    </submittedName>
</protein>
<proteinExistence type="predicted"/>
<dbReference type="RefSeq" id="WP_167973484.1">
    <property type="nucleotide sequence ID" value="NZ_BHZG01000006.1"/>
</dbReference>
<gene>
    <name evidence="2" type="ORF">HCN56_21045</name>
</gene>
<evidence type="ECO:0000256" key="1">
    <source>
        <dbReference type="SAM" id="MobiDB-lite"/>
    </source>
</evidence>
<dbReference type="AlphaFoldDB" id="A0A7X6D4F3"/>
<feature type="region of interest" description="Disordered" evidence="1">
    <location>
        <begin position="26"/>
        <end position="46"/>
    </location>
</feature>
<dbReference type="Proteomes" id="UP000578686">
    <property type="component" value="Unassembled WGS sequence"/>
</dbReference>
<sequence length="46" mass="4563">MSGRSWGVVVAVVGALLVLLLAEGCGGPRHDGGPGEYFDARAAPPG</sequence>
<name>A0A7X6D4F3_9ACTN</name>
<comment type="caution">
    <text evidence="2">The sequence shown here is derived from an EMBL/GenBank/DDBJ whole genome shotgun (WGS) entry which is preliminary data.</text>
</comment>
<dbReference type="EMBL" id="JAAVJD010000227">
    <property type="protein sequence ID" value="NJQ08002.1"/>
    <property type="molecule type" value="Genomic_DNA"/>
</dbReference>
<keyword evidence="3" id="KW-1185">Reference proteome</keyword>
<reference evidence="2 3" key="1">
    <citation type="submission" date="2020-03" db="EMBL/GenBank/DDBJ databases">
        <title>Draft genome of Streptomyces sp. ventii, isolated from the Axial Seamount in the Pacific Ocean, and resequencing of the two type strains Streptomyces lonarensis strain NCL 716 and Streptomyces bohaiensis strain 11A07.</title>
        <authorList>
            <person name="Loughran R.M."/>
            <person name="Pfannmuller K.M."/>
            <person name="Wasson B.J."/>
            <person name="Deadmond M.C."/>
            <person name="Paddock B.E."/>
            <person name="Koyack M.J."/>
            <person name="Gallegos D.A."/>
            <person name="Mitchell E.A."/>
            <person name="Ushijima B."/>
            <person name="Saw J.H."/>
            <person name="Mcphail K.L."/>
            <person name="Videau P."/>
        </authorList>
    </citation>
    <scope>NUCLEOTIDE SEQUENCE [LARGE SCALE GENOMIC DNA]</scope>
    <source>
        <strain evidence="2 3">NCL716</strain>
    </source>
</reference>
<organism evidence="2 3">
    <name type="scientific">Streptomyces lonarensis</name>
    <dbReference type="NCBI Taxonomy" id="700599"/>
    <lineage>
        <taxon>Bacteria</taxon>
        <taxon>Bacillati</taxon>
        <taxon>Actinomycetota</taxon>
        <taxon>Actinomycetes</taxon>
        <taxon>Kitasatosporales</taxon>
        <taxon>Streptomycetaceae</taxon>
        <taxon>Streptomyces</taxon>
    </lineage>
</organism>
<evidence type="ECO:0000313" key="3">
    <source>
        <dbReference type="Proteomes" id="UP000578686"/>
    </source>
</evidence>
<evidence type="ECO:0000313" key="2">
    <source>
        <dbReference type="EMBL" id="NJQ08002.1"/>
    </source>
</evidence>
<accession>A0A7X6D4F3</accession>